<dbReference type="InterPro" id="IPR001611">
    <property type="entry name" value="Leu-rich_rpt"/>
</dbReference>
<feature type="signal peptide" evidence="1">
    <location>
        <begin position="1"/>
        <end position="26"/>
    </location>
</feature>
<evidence type="ECO:0000313" key="3">
    <source>
        <dbReference type="Proteomes" id="UP001194696"/>
    </source>
</evidence>
<dbReference type="Gene3D" id="3.80.10.10">
    <property type="entry name" value="Ribonuclease Inhibitor"/>
    <property type="match status" value="1"/>
</dbReference>
<gene>
    <name evidence="2" type="ORF">BGZ96_011313</name>
</gene>
<proteinExistence type="predicted"/>
<dbReference type="SMART" id="SM00368">
    <property type="entry name" value="LRR_RI"/>
    <property type="match status" value="1"/>
</dbReference>
<dbReference type="Proteomes" id="UP001194696">
    <property type="component" value="Unassembled WGS sequence"/>
</dbReference>
<accession>A0ABQ7JU38</accession>
<feature type="chain" id="PRO_5045199233" evidence="1">
    <location>
        <begin position="27"/>
        <end position="425"/>
    </location>
</feature>
<evidence type="ECO:0000256" key="1">
    <source>
        <dbReference type="SAM" id="SignalP"/>
    </source>
</evidence>
<evidence type="ECO:0000313" key="2">
    <source>
        <dbReference type="EMBL" id="KAG0284302.1"/>
    </source>
</evidence>
<sequence>MPYSINHGSKLLLDVVLSTSVQPVLANSAKFDPVAGQTNVAAGAPINDRVIIAFGAAHLYRRRLTASKATLFQHIVTHASRKARESEVDRRFISLLAPEVQETVRTSSEIYQAYAKAIKDGHRELSRADLSQELSGNFQKLEDMMVKNSELQEAAYAKQEEIKQLQEQTYELHEYPIPRLFVDVKPFSNKFRLCLYFLCECGEHTKSISSKTELSHDIHFAKNEGYEIFRSSELFQQYGPYVLTILKMLKFGVSVAGVALRDNIEPGMDHVIDWMDKVSANEGEGADEFAKQMERKEALVGADLCKLNTFLMDKDGNKVLGNLYRTVTDEGHVKWVCIDHYRVNYQENSAIVFLRVLNSVGGTFSGKPHACKMSCGLASGRIGGKELGILVEALKTNSTLTTLNLEDNSIGPNGAQALSEALKTN</sequence>
<comment type="caution">
    <text evidence="2">The sequence shown here is derived from an EMBL/GenBank/DDBJ whole genome shotgun (WGS) entry which is preliminary data.</text>
</comment>
<dbReference type="Pfam" id="PF13516">
    <property type="entry name" value="LRR_6"/>
    <property type="match status" value="1"/>
</dbReference>
<dbReference type="EMBL" id="JAAAIM010000788">
    <property type="protein sequence ID" value="KAG0284302.1"/>
    <property type="molecule type" value="Genomic_DNA"/>
</dbReference>
<name>A0ABQ7JU38_9FUNG</name>
<dbReference type="InterPro" id="IPR032675">
    <property type="entry name" value="LRR_dom_sf"/>
</dbReference>
<keyword evidence="1" id="KW-0732">Signal</keyword>
<reference evidence="2 3" key="1">
    <citation type="journal article" date="2020" name="Fungal Divers.">
        <title>Resolving the Mortierellaceae phylogeny through synthesis of multi-gene phylogenetics and phylogenomics.</title>
        <authorList>
            <person name="Vandepol N."/>
            <person name="Liber J."/>
            <person name="Desiro A."/>
            <person name="Na H."/>
            <person name="Kennedy M."/>
            <person name="Barry K."/>
            <person name="Grigoriev I.V."/>
            <person name="Miller A.N."/>
            <person name="O'Donnell K."/>
            <person name="Stajich J.E."/>
            <person name="Bonito G."/>
        </authorList>
    </citation>
    <scope>NUCLEOTIDE SEQUENCE [LARGE SCALE GENOMIC DNA]</scope>
    <source>
        <strain evidence="2 3">AD045</strain>
    </source>
</reference>
<keyword evidence="3" id="KW-1185">Reference proteome</keyword>
<dbReference type="SUPFAM" id="SSF52047">
    <property type="entry name" value="RNI-like"/>
    <property type="match status" value="1"/>
</dbReference>
<protein>
    <submittedName>
        <fullName evidence="2">Uncharacterized protein</fullName>
    </submittedName>
</protein>
<organism evidence="2 3">
    <name type="scientific">Linnemannia gamsii</name>
    <dbReference type="NCBI Taxonomy" id="64522"/>
    <lineage>
        <taxon>Eukaryota</taxon>
        <taxon>Fungi</taxon>
        <taxon>Fungi incertae sedis</taxon>
        <taxon>Mucoromycota</taxon>
        <taxon>Mortierellomycotina</taxon>
        <taxon>Mortierellomycetes</taxon>
        <taxon>Mortierellales</taxon>
        <taxon>Mortierellaceae</taxon>
        <taxon>Linnemannia</taxon>
    </lineage>
</organism>